<protein>
    <submittedName>
        <fullName evidence="1">Uncharacterized protein</fullName>
    </submittedName>
</protein>
<keyword evidence="2" id="KW-1185">Reference proteome</keyword>
<comment type="caution">
    <text evidence="1">The sequence shown here is derived from an EMBL/GenBank/DDBJ whole genome shotgun (WGS) entry which is preliminary data.</text>
</comment>
<evidence type="ECO:0000313" key="1">
    <source>
        <dbReference type="EMBL" id="MSS84503.1"/>
    </source>
</evidence>
<name>A0A6N7W7M7_9ACTO</name>
<accession>A0A6N7W7M7</accession>
<evidence type="ECO:0000313" key="2">
    <source>
        <dbReference type="Proteomes" id="UP000470875"/>
    </source>
</evidence>
<proteinExistence type="predicted"/>
<gene>
    <name evidence="1" type="ORF">FYJ24_06940</name>
</gene>
<dbReference type="EMBL" id="VULO01000007">
    <property type="protein sequence ID" value="MSS84503.1"/>
    <property type="molecule type" value="Genomic_DNA"/>
</dbReference>
<reference evidence="1 2" key="1">
    <citation type="submission" date="2019-08" db="EMBL/GenBank/DDBJ databases">
        <title>In-depth cultivation of the pig gut microbiome towards novel bacterial diversity and tailored functional studies.</title>
        <authorList>
            <person name="Wylensek D."/>
            <person name="Hitch T.C.A."/>
            <person name="Clavel T."/>
        </authorList>
    </citation>
    <scope>NUCLEOTIDE SEQUENCE [LARGE SCALE GENOMIC DNA]</scope>
    <source>
        <strain evidence="1 2">WB03_NA08</strain>
    </source>
</reference>
<sequence>MTTPTPEQLDQATIRLIFALRDSLTDDGPSRIDFWSGGRAISALEAAAAGASTASEAITLAAKKLQIPQIDKRQAKTVAEVAELIDQDYPAWAAHITRNAVYILALADIQRIEQRDTAKTKTEPAVTIF</sequence>
<dbReference type="AlphaFoldDB" id="A0A6N7W7M7"/>
<dbReference type="Proteomes" id="UP000470875">
    <property type="component" value="Unassembled WGS sequence"/>
</dbReference>
<organism evidence="1 2">
    <name type="scientific">Scrofimicrobium canadense</name>
    <dbReference type="NCBI Taxonomy" id="2652290"/>
    <lineage>
        <taxon>Bacteria</taxon>
        <taxon>Bacillati</taxon>
        <taxon>Actinomycetota</taxon>
        <taxon>Actinomycetes</taxon>
        <taxon>Actinomycetales</taxon>
        <taxon>Actinomycetaceae</taxon>
        <taxon>Scrofimicrobium</taxon>
    </lineage>
</organism>